<evidence type="ECO:0008006" key="3">
    <source>
        <dbReference type="Google" id="ProtNLM"/>
    </source>
</evidence>
<dbReference type="ExpressionAtlas" id="A9PHJ3">
    <property type="expression patterns" value="baseline and differential"/>
</dbReference>
<dbReference type="InterPro" id="IPR001563">
    <property type="entry name" value="Peptidase_S10"/>
</dbReference>
<dbReference type="SUPFAM" id="SSF53474">
    <property type="entry name" value="alpha/beta-Hydrolases"/>
    <property type="match status" value="1"/>
</dbReference>
<organism evidence="2">
    <name type="scientific">Populus trichocarpa</name>
    <name type="common">Western balsam poplar</name>
    <name type="synonym">Populus balsamifera subsp. trichocarpa</name>
    <dbReference type="NCBI Taxonomy" id="3694"/>
    <lineage>
        <taxon>Eukaryota</taxon>
        <taxon>Viridiplantae</taxon>
        <taxon>Streptophyta</taxon>
        <taxon>Embryophyta</taxon>
        <taxon>Tracheophyta</taxon>
        <taxon>Spermatophyta</taxon>
        <taxon>Magnoliopsida</taxon>
        <taxon>eudicotyledons</taxon>
        <taxon>Gunneridae</taxon>
        <taxon>Pentapetalae</taxon>
        <taxon>rosids</taxon>
        <taxon>fabids</taxon>
        <taxon>Malpighiales</taxon>
        <taxon>Salicaceae</taxon>
        <taxon>Saliceae</taxon>
        <taxon>Populus</taxon>
    </lineage>
</organism>
<evidence type="ECO:0000313" key="2">
    <source>
        <dbReference type="EMBL" id="ABK95846.1"/>
    </source>
</evidence>
<comment type="similarity">
    <text evidence="1">Belongs to the peptidase S10 family.</text>
</comment>
<evidence type="ECO:0000256" key="1">
    <source>
        <dbReference type="ARBA" id="ARBA00009431"/>
    </source>
</evidence>
<protein>
    <recommendedName>
        <fullName evidence="3">Serine carboxypeptidase-like 51</fullName>
    </recommendedName>
</protein>
<dbReference type="MEROPS" id="S10.017"/>
<reference evidence="2" key="1">
    <citation type="journal article" date="2008" name="BMC Genomics">
        <title>Analysis of 4,664 high-quality sequence-finished poplar full-length cDNA clones and their utility for the discovery of genes responding to insect feeding.</title>
        <authorList>
            <person name="Ralph S.G."/>
            <person name="Chun H.J."/>
            <person name="Cooper D."/>
            <person name="Kirkpatrick R."/>
            <person name="Kolosova N."/>
            <person name="Gunter L."/>
            <person name="Tuskan G.A."/>
            <person name="Douglas C.J."/>
            <person name="Holt R.A."/>
            <person name="Jones S.J."/>
            <person name="Marra M.A."/>
            <person name="Bohlmann J."/>
        </authorList>
    </citation>
    <scope>NUCLEOTIDE SEQUENCE</scope>
    <source>
        <tissue evidence="2">Young and mature leaves</tissue>
    </source>
</reference>
<dbReference type="Pfam" id="PF00450">
    <property type="entry name" value="Peptidase_S10"/>
    <property type="match status" value="1"/>
</dbReference>
<name>A9PHJ3_POPTR</name>
<dbReference type="AlphaFoldDB" id="A9PHJ3"/>
<dbReference type="GO" id="GO:0004185">
    <property type="term" value="F:serine-type carboxypeptidase activity"/>
    <property type="evidence" value="ECO:0007669"/>
    <property type="project" value="InterPro"/>
</dbReference>
<dbReference type="EMBL" id="EF147847">
    <property type="protein sequence ID" value="ABK95846.1"/>
    <property type="molecule type" value="mRNA"/>
</dbReference>
<dbReference type="InterPro" id="IPR029058">
    <property type="entry name" value="AB_hydrolase_fold"/>
</dbReference>
<sequence length="188" mass="20871">MKSYSRYISSLRSALPGGGVGDLDSIMNGVIKRKLKIIPANFSWGEQSSNVFNQMVGDFMRPRINEVDELLAKGVNVTIYNGQLDLICSTKGTEAWVEKLKWEGLHSFLSMNRTPLLCGAEGQLTKGFTRSYKNLNFFWILGAGHFVPVDQPCIALKMVGQITQSPAADAAASAKKDQKSKHEMRKVW</sequence>
<dbReference type="GO" id="GO:0006508">
    <property type="term" value="P:proteolysis"/>
    <property type="evidence" value="ECO:0007669"/>
    <property type="project" value="InterPro"/>
</dbReference>
<dbReference type="Gene3D" id="3.40.50.1820">
    <property type="entry name" value="alpha/beta hydrolase"/>
    <property type="match status" value="1"/>
</dbReference>
<accession>A9PHJ3</accession>
<proteinExistence type="evidence at transcript level"/>